<comment type="similarity">
    <text evidence="4">Belongs to the peptidase C56 family. HSP31-like subfamily.</text>
</comment>
<evidence type="ECO:0000256" key="4">
    <source>
        <dbReference type="ARBA" id="ARBA00038493"/>
    </source>
</evidence>
<keyword evidence="3" id="KW-0456">Lyase</keyword>
<dbReference type="eggNOG" id="ENOG502RZ3Y">
    <property type="taxonomic scope" value="Eukaryota"/>
</dbReference>
<protein>
    <recommendedName>
        <fullName evidence="1">D-lactate dehydratase</fullName>
        <ecNumber evidence="1">4.2.1.130</ecNumber>
    </recommendedName>
</protein>
<evidence type="ECO:0000313" key="7">
    <source>
        <dbReference type="EMBL" id="EGW31205.1"/>
    </source>
</evidence>
<accession>G3AQX6</accession>
<keyword evidence="2" id="KW-0346">Stress response</keyword>
<dbReference type="KEGG" id="spaa:SPAPADRAFT_51238"/>
<dbReference type="InterPro" id="IPR050325">
    <property type="entry name" value="Prot/Nucl_acid_deglycase"/>
</dbReference>
<evidence type="ECO:0000256" key="3">
    <source>
        <dbReference type="ARBA" id="ARBA00023239"/>
    </source>
</evidence>
<dbReference type="GO" id="GO:0019172">
    <property type="term" value="F:glyoxalase III activity"/>
    <property type="evidence" value="ECO:0007669"/>
    <property type="project" value="UniProtKB-EC"/>
</dbReference>
<proteinExistence type="inferred from homology"/>
<dbReference type="AlphaFoldDB" id="G3AQX6"/>
<dbReference type="GeneID" id="18871537"/>
<dbReference type="Proteomes" id="UP000000709">
    <property type="component" value="Unassembled WGS sequence"/>
</dbReference>
<dbReference type="InParanoid" id="G3AQX6"/>
<keyword evidence="8" id="KW-1185">Reference proteome</keyword>
<dbReference type="GO" id="GO:0005737">
    <property type="term" value="C:cytoplasm"/>
    <property type="evidence" value="ECO:0007669"/>
    <property type="project" value="TreeGrafter"/>
</dbReference>
<dbReference type="FunFam" id="3.40.50.880:FF:000051">
    <property type="entry name" value="Glutathione-independent glyoxalase HSP31"/>
    <property type="match status" value="1"/>
</dbReference>
<dbReference type="OMA" id="LHPFEVF"/>
<evidence type="ECO:0000256" key="2">
    <source>
        <dbReference type="ARBA" id="ARBA00023016"/>
    </source>
</evidence>
<gene>
    <name evidence="7" type="ORF">SPAPADRAFT_51238</name>
</gene>
<dbReference type="GO" id="GO:0019243">
    <property type="term" value="P:methylglyoxal catabolic process to D-lactate via S-lactoyl-glutathione"/>
    <property type="evidence" value="ECO:0007669"/>
    <property type="project" value="TreeGrafter"/>
</dbReference>
<dbReference type="OrthoDB" id="543156at2759"/>
<dbReference type="STRING" id="619300.G3AQX6"/>
<evidence type="ECO:0000259" key="6">
    <source>
        <dbReference type="Pfam" id="PF01965"/>
    </source>
</evidence>
<dbReference type="SUPFAM" id="SSF52317">
    <property type="entry name" value="Class I glutamine amidotransferase-like"/>
    <property type="match status" value="1"/>
</dbReference>
<dbReference type="EMBL" id="GL996503">
    <property type="protein sequence ID" value="EGW31205.1"/>
    <property type="molecule type" value="Genomic_DNA"/>
</dbReference>
<dbReference type="PANTHER" id="PTHR48094:SF11">
    <property type="entry name" value="GLUTATHIONE-INDEPENDENT GLYOXALASE HSP31-RELATED"/>
    <property type="match status" value="1"/>
</dbReference>
<dbReference type="Gene3D" id="3.40.50.880">
    <property type="match status" value="1"/>
</dbReference>
<dbReference type="Pfam" id="PF01965">
    <property type="entry name" value="DJ-1_PfpI"/>
    <property type="match status" value="1"/>
</dbReference>
<evidence type="ECO:0000313" key="8">
    <source>
        <dbReference type="Proteomes" id="UP000000709"/>
    </source>
</evidence>
<comment type="catalytic activity">
    <reaction evidence="5">
        <text>methylglyoxal + H2O = (R)-lactate + H(+)</text>
        <dbReference type="Rhea" id="RHEA:27754"/>
        <dbReference type="ChEBI" id="CHEBI:15377"/>
        <dbReference type="ChEBI" id="CHEBI:15378"/>
        <dbReference type="ChEBI" id="CHEBI:16004"/>
        <dbReference type="ChEBI" id="CHEBI:17158"/>
        <dbReference type="EC" id="4.2.1.130"/>
    </reaction>
</comment>
<evidence type="ECO:0000256" key="5">
    <source>
        <dbReference type="ARBA" id="ARBA00048082"/>
    </source>
</evidence>
<reference evidence="7 8" key="1">
    <citation type="journal article" date="2011" name="Proc. Natl. Acad. Sci. U.S.A.">
        <title>Comparative genomics of xylose-fermenting fungi for enhanced biofuel production.</title>
        <authorList>
            <person name="Wohlbach D.J."/>
            <person name="Kuo A."/>
            <person name="Sato T.K."/>
            <person name="Potts K.M."/>
            <person name="Salamov A.A."/>
            <person name="LaButti K.M."/>
            <person name="Sun H."/>
            <person name="Clum A."/>
            <person name="Pangilinan J.L."/>
            <person name="Lindquist E.A."/>
            <person name="Lucas S."/>
            <person name="Lapidus A."/>
            <person name="Jin M."/>
            <person name="Gunawan C."/>
            <person name="Balan V."/>
            <person name="Dale B.E."/>
            <person name="Jeffries T.W."/>
            <person name="Zinkel R."/>
            <person name="Barry K.W."/>
            <person name="Grigoriev I.V."/>
            <person name="Gasch A.P."/>
        </authorList>
    </citation>
    <scope>NUCLEOTIDE SEQUENCE [LARGE SCALE GENOMIC DNA]</scope>
    <source>
        <strain evidence="8">NRRL Y-27907 / 11-Y1</strain>
    </source>
</reference>
<dbReference type="InterPro" id="IPR002818">
    <property type="entry name" value="DJ-1/PfpI"/>
</dbReference>
<feature type="domain" description="DJ-1/PfpI" evidence="6">
    <location>
        <begin position="27"/>
        <end position="231"/>
    </location>
</feature>
<evidence type="ECO:0000256" key="1">
    <source>
        <dbReference type="ARBA" id="ARBA00013134"/>
    </source>
</evidence>
<dbReference type="HOGENOM" id="CLU_070319_1_0_1"/>
<dbReference type="EC" id="4.2.1.130" evidence="1"/>
<dbReference type="RefSeq" id="XP_007375983.1">
    <property type="nucleotide sequence ID" value="XM_007375921.1"/>
</dbReference>
<name>G3AQX6_SPAPN</name>
<sequence>MVKALIAVTSYHGEFYPNGGKTGLFVCEAIEPFLEFRKKGYEVDFASETGTYGLDVHCTHPDYLNGEAKAAFDDPKSEYSVAIANIKKASDVNVDDYDIVFASAGHGTCFDYPTADGLHAIALSTYKRGGVVAAVCHGPLFFDNFNDPATGEPIVKGKKITGFTDEGEEYLGVFNIMKEKNLETVNQMAQKLGATYVAPNGPWDAFAVVDGKIVTGVNPQSAVVTAEKTIETYEAK</sequence>
<dbReference type="FunCoup" id="G3AQX6">
    <property type="interactions" value="79"/>
</dbReference>
<organism evidence="8">
    <name type="scientific">Spathaspora passalidarum (strain NRRL Y-27907 / 11-Y1)</name>
    <dbReference type="NCBI Taxonomy" id="619300"/>
    <lineage>
        <taxon>Eukaryota</taxon>
        <taxon>Fungi</taxon>
        <taxon>Dikarya</taxon>
        <taxon>Ascomycota</taxon>
        <taxon>Saccharomycotina</taxon>
        <taxon>Pichiomycetes</taxon>
        <taxon>Debaryomycetaceae</taxon>
        <taxon>Spathaspora</taxon>
    </lineage>
</organism>
<dbReference type="InterPro" id="IPR029062">
    <property type="entry name" value="Class_I_gatase-like"/>
</dbReference>
<dbReference type="PANTHER" id="PTHR48094">
    <property type="entry name" value="PROTEIN/NUCLEIC ACID DEGLYCASE DJ-1-RELATED"/>
    <property type="match status" value="1"/>
</dbReference>